<dbReference type="GO" id="GO:0045329">
    <property type="term" value="P:carnitine biosynthetic process"/>
    <property type="evidence" value="ECO:0007669"/>
    <property type="project" value="TreeGrafter"/>
</dbReference>
<gene>
    <name evidence="9" type="ORF">RFI_28293</name>
</gene>
<evidence type="ECO:0000256" key="5">
    <source>
        <dbReference type="ARBA" id="ARBA00023002"/>
    </source>
</evidence>
<reference evidence="9 10" key="1">
    <citation type="journal article" date="2013" name="Curr. Biol.">
        <title>The Genome of the Foraminiferan Reticulomyxa filosa.</title>
        <authorList>
            <person name="Glockner G."/>
            <person name="Hulsmann N."/>
            <person name="Schleicher M."/>
            <person name="Noegel A.A."/>
            <person name="Eichinger L."/>
            <person name="Gallinger C."/>
            <person name="Pawlowski J."/>
            <person name="Sierra R."/>
            <person name="Euteneuer U."/>
            <person name="Pillet L."/>
            <person name="Moustafa A."/>
            <person name="Platzer M."/>
            <person name="Groth M."/>
            <person name="Szafranski K."/>
            <person name="Schliwa M."/>
        </authorList>
    </citation>
    <scope>NUCLEOTIDE SEQUENCE [LARGE SCALE GENOMIC DNA]</scope>
</reference>
<dbReference type="PANTHER" id="PTHR10696:SF33">
    <property type="entry name" value="GAMMA-BUTYROBETAINE DIOXYGENASE"/>
    <property type="match status" value="1"/>
</dbReference>
<keyword evidence="5" id="KW-0560">Oxidoreductase</keyword>
<feature type="domain" description="TauD/TfdA-like" evidence="7">
    <location>
        <begin position="154"/>
        <end position="400"/>
    </location>
</feature>
<dbReference type="PANTHER" id="PTHR10696">
    <property type="entry name" value="GAMMA-BUTYROBETAINE HYDROXYLASE-RELATED"/>
    <property type="match status" value="1"/>
</dbReference>
<protein>
    <submittedName>
        <fullName evidence="9">Gamma-butyrobetaine dioxygenase</fullName>
    </submittedName>
</protein>
<evidence type="ECO:0000313" key="10">
    <source>
        <dbReference type="Proteomes" id="UP000023152"/>
    </source>
</evidence>
<comment type="caution">
    <text evidence="9">The sequence shown here is derived from an EMBL/GenBank/DDBJ whole genome shotgun (WGS) entry which is preliminary data.</text>
</comment>
<dbReference type="Gene3D" id="3.60.130.10">
    <property type="entry name" value="Clavaminate synthase-like"/>
    <property type="match status" value="1"/>
</dbReference>
<proteinExistence type="inferred from homology"/>
<keyword evidence="3" id="KW-0479">Metal-binding</keyword>
<sequence length="417" mass="48328">MERKDANGLFKAMVGFFKKKEKKKKKEGVCQKYIKKKKENFFIKKKKNVETLLRKNLAIELRENCECNECSLKSKATKQRKGTERIKEDVMVMELKDEGDKIKMRWSDGHEGWIGKEKSNKGVKMNELGEEVDSEEKEKKKYVLWDGKTIGGQEHDISFDYNELMKDDKQVVDMIEKLEKFGIVKVKKSFGTVGAAKIIGKRIGLIRSTIYGDSFVVTSNRELLSTESQAFTNNDLPSHTDLPYYQMSPDIFVFHCIQNSIQGGDSYYVDGFKIAYDFQALFPQHFDILTSVKVPFRKNFTDKGFDLISNHHIIELNPRTHSIQRIHFDEGNRQSLNWNLPLDEKRTFHAALDAFRAFVALPSFRFQFQMTPGEITVFDNRRVLHARTAFVGTRIMEGCYLDWPSINAVYRSLTAKS</sequence>
<accession>X6M618</accession>
<dbReference type="GO" id="GO:0005739">
    <property type="term" value="C:mitochondrion"/>
    <property type="evidence" value="ECO:0007669"/>
    <property type="project" value="TreeGrafter"/>
</dbReference>
<evidence type="ECO:0000313" key="9">
    <source>
        <dbReference type="EMBL" id="ETO09096.1"/>
    </source>
</evidence>
<dbReference type="GO" id="GO:0016706">
    <property type="term" value="F:2-oxoglutarate-dependent dioxygenase activity"/>
    <property type="evidence" value="ECO:0007669"/>
    <property type="project" value="UniProtKB-ARBA"/>
</dbReference>
<keyword evidence="10" id="KW-1185">Reference proteome</keyword>
<dbReference type="GO" id="GO:0046872">
    <property type="term" value="F:metal ion binding"/>
    <property type="evidence" value="ECO:0007669"/>
    <property type="project" value="UniProtKB-KW"/>
</dbReference>
<dbReference type="EMBL" id="ASPP01024364">
    <property type="protein sequence ID" value="ETO09096.1"/>
    <property type="molecule type" value="Genomic_DNA"/>
</dbReference>
<dbReference type="InterPro" id="IPR038492">
    <property type="entry name" value="GBBH-like_N_sf"/>
</dbReference>
<organism evidence="9 10">
    <name type="scientific">Reticulomyxa filosa</name>
    <dbReference type="NCBI Taxonomy" id="46433"/>
    <lineage>
        <taxon>Eukaryota</taxon>
        <taxon>Sar</taxon>
        <taxon>Rhizaria</taxon>
        <taxon>Retaria</taxon>
        <taxon>Foraminifera</taxon>
        <taxon>Monothalamids</taxon>
        <taxon>Reticulomyxidae</taxon>
        <taxon>Reticulomyxa</taxon>
    </lineage>
</organism>
<evidence type="ECO:0000256" key="1">
    <source>
        <dbReference type="ARBA" id="ARBA00001954"/>
    </source>
</evidence>
<evidence type="ECO:0000256" key="6">
    <source>
        <dbReference type="ARBA" id="ARBA00023004"/>
    </source>
</evidence>
<comment type="similarity">
    <text evidence="2">Belongs to the gamma-BBH/TMLD family.</text>
</comment>
<evidence type="ECO:0000256" key="3">
    <source>
        <dbReference type="ARBA" id="ARBA00022723"/>
    </source>
</evidence>
<name>X6M618_RETFI</name>
<dbReference type="AlphaFoldDB" id="X6M618"/>
<evidence type="ECO:0000256" key="2">
    <source>
        <dbReference type="ARBA" id="ARBA00008654"/>
    </source>
</evidence>
<dbReference type="InterPro" id="IPR003819">
    <property type="entry name" value="TauD/TfdA-like"/>
</dbReference>
<dbReference type="InterPro" id="IPR050411">
    <property type="entry name" value="AlphaKG_dependent_hydroxylases"/>
</dbReference>
<dbReference type="OrthoDB" id="408743at2759"/>
<dbReference type="SUPFAM" id="SSF51197">
    <property type="entry name" value="Clavaminate synthase-like"/>
    <property type="match status" value="1"/>
</dbReference>
<keyword evidence="6" id="KW-0408">Iron</keyword>
<evidence type="ECO:0000256" key="4">
    <source>
        <dbReference type="ARBA" id="ARBA00022964"/>
    </source>
</evidence>
<dbReference type="InterPro" id="IPR042098">
    <property type="entry name" value="TauD-like_sf"/>
</dbReference>
<keyword evidence="4 9" id="KW-0223">Dioxygenase</keyword>
<dbReference type="Proteomes" id="UP000023152">
    <property type="component" value="Unassembled WGS sequence"/>
</dbReference>
<dbReference type="InterPro" id="IPR010376">
    <property type="entry name" value="GBBH-like_N"/>
</dbReference>
<dbReference type="Pfam" id="PF06155">
    <property type="entry name" value="GBBH-like_N"/>
    <property type="match status" value="1"/>
</dbReference>
<dbReference type="Gene3D" id="3.30.2020.30">
    <property type="match status" value="1"/>
</dbReference>
<evidence type="ECO:0000259" key="7">
    <source>
        <dbReference type="Pfam" id="PF02668"/>
    </source>
</evidence>
<comment type="cofactor">
    <cofactor evidence="1">
        <name>Fe(2+)</name>
        <dbReference type="ChEBI" id="CHEBI:29033"/>
    </cofactor>
</comment>
<feature type="domain" description="Gamma-butyrobetaine hydroxylase-like N-terminal" evidence="8">
    <location>
        <begin position="58"/>
        <end position="111"/>
    </location>
</feature>
<evidence type="ECO:0000259" key="8">
    <source>
        <dbReference type="Pfam" id="PF06155"/>
    </source>
</evidence>
<dbReference type="Pfam" id="PF02668">
    <property type="entry name" value="TauD"/>
    <property type="match status" value="1"/>
</dbReference>